<gene>
    <name evidence="1" type="ORF">CPB84DRAFT_1824234</name>
</gene>
<proteinExistence type="predicted"/>
<dbReference type="Proteomes" id="UP000724874">
    <property type="component" value="Unassembled WGS sequence"/>
</dbReference>
<accession>A0A9P5TN52</accession>
<dbReference type="EMBL" id="JADNYJ010000035">
    <property type="protein sequence ID" value="KAF8902569.1"/>
    <property type="molecule type" value="Genomic_DNA"/>
</dbReference>
<dbReference type="AlphaFoldDB" id="A0A9P5TN52"/>
<evidence type="ECO:0000313" key="1">
    <source>
        <dbReference type="EMBL" id="KAF8902569.1"/>
    </source>
</evidence>
<name>A0A9P5TN52_GYMJU</name>
<evidence type="ECO:0000313" key="2">
    <source>
        <dbReference type="Proteomes" id="UP000724874"/>
    </source>
</evidence>
<protein>
    <submittedName>
        <fullName evidence="1">Uncharacterized protein</fullName>
    </submittedName>
</protein>
<organism evidence="1 2">
    <name type="scientific">Gymnopilus junonius</name>
    <name type="common">Spectacular rustgill mushroom</name>
    <name type="synonym">Gymnopilus spectabilis subsp. junonius</name>
    <dbReference type="NCBI Taxonomy" id="109634"/>
    <lineage>
        <taxon>Eukaryota</taxon>
        <taxon>Fungi</taxon>
        <taxon>Dikarya</taxon>
        <taxon>Basidiomycota</taxon>
        <taxon>Agaricomycotina</taxon>
        <taxon>Agaricomycetes</taxon>
        <taxon>Agaricomycetidae</taxon>
        <taxon>Agaricales</taxon>
        <taxon>Agaricineae</taxon>
        <taxon>Hymenogastraceae</taxon>
        <taxon>Gymnopilus</taxon>
    </lineage>
</organism>
<sequence length="239" mass="26972">MSTFFSPFESHSYCATSRVVGYCSPSSRLHSLALTRTKPVPTLRSQVTTLVGHPFLPCCITRERWIPPIEPRTTTAPIARPREILSPKPGKRLIDAPAWLHEDFEWDSKGNRVYSRGEWATDLEYKYGNSSLAIEDDGARRTDFRTCSTTSSSSPSPTDYTINYSPSPTSYCASDYDTAPNSPVPDTGIMLRALRLAEELLEIHEVLEDPYRKDNKEELLKEWKSIYAMVVLRSSDTPS</sequence>
<reference evidence="1" key="1">
    <citation type="submission" date="2020-11" db="EMBL/GenBank/DDBJ databases">
        <authorList>
            <consortium name="DOE Joint Genome Institute"/>
            <person name="Ahrendt S."/>
            <person name="Riley R."/>
            <person name="Andreopoulos W."/>
            <person name="LaButti K."/>
            <person name="Pangilinan J."/>
            <person name="Ruiz-duenas F.J."/>
            <person name="Barrasa J.M."/>
            <person name="Sanchez-Garcia M."/>
            <person name="Camarero S."/>
            <person name="Miyauchi S."/>
            <person name="Serrano A."/>
            <person name="Linde D."/>
            <person name="Babiker R."/>
            <person name="Drula E."/>
            <person name="Ayuso-Fernandez I."/>
            <person name="Pacheco R."/>
            <person name="Padilla G."/>
            <person name="Ferreira P."/>
            <person name="Barriuso J."/>
            <person name="Kellner H."/>
            <person name="Castanera R."/>
            <person name="Alfaro M."/>
            <person name="Ramirez L."/>
            <person name="Pisabarro A.G."/>
            <person name="Kuo A."/>
            <person name="Tritt A."/>
            <person name="Lipzen A."/>
            <person name="He G."/>
            <person name="Yan M."/>
            <person name="Ng V."/>
            <person name="Cullen D."/>
            <person name="Martin F."/>
            <person name="Rosso M.-N."/>
            <person name="Henrissat B."/>
            <person name="Hibbett D."/>
            <person name="Martinez A.T."/>
            <person name="Grigoriev I.V."/>
        </authorList>
    </citation>
    <scope>NUCLEOTIDE SEQUENCE</scope>
    <source>
        <strain evidence="1">AH 44721</strain>
    </source>
</reference>
<comment type="caution">
    <text evidence="1">The sequence shown here is derived from an EMBL/GenBank/DDBJ whole genome shotgun (WGS) entry which is preliminary data.</text>
</comment>
<keyword evidence="2" id="KW-1185">Reference proteome</keyword>